<dbReference type="PROSITE" id="PS50005">
    <property type="entry name" value="TPR"/>
    <property type="match status" value="1"/>
</dbReference>
<evidence type="ECO:0000313" key="5">
    <source>
        <dbReference type="EMBL" id="MBZ4186506.1"/>
    </source>
</evidence>
<accession>A0ABS7TF83</accession>
<dbReference type="RefSeq" id="WP_223629181.1">
    <property type="nucleotide sequence ID" value="NZ_JAIQDJ010000004.1"/>
</dbReference>
<dbReference type="Pfam" id="PF13519">
    <property type="entry name" value="VWA_2"/>
    <property type="match status" value="1"/>
</dbReference>
<dbReference type="Pfam" id="PF13432">
    <property type="entry name" value="TPR_16"/>
    <property type="match status" value="1"/>
</dbReference>
<dbReference type="EMBL" id="JAIQDJ010000004">
    <property type="protein sequence ID" value="MBZ4186506.1"/>
    <property type="molecule type" value="Genomic_DNA"/>
</dbReference>
<feature type="compositionally biased region" description="Low complexity" evidence="2">
    <location>
        <begin position="470"/>
        <end position="515"/>
    </location>
</feature>
<organism evidence="5 6">
    <name type="scientific">Thermomonas beijingensis</name>
    <dbReference type="NCBI Taxonomy" id="2872701"/>
    <lineage>
        <taxon>Bacteria</taxon>
        <taxon>Pseudomonadati</taxon>
        <taxon>Pseudomonadota</taxon>
        <taxon>Gammaproteobacteria</taxon>
        <taxon>Lysobacterales</taxon>
        <taxon>Lysobacteraceae</taxon>
        <taxon>Thermomonas</taxon>
    </lineage>
</organism>
<feature type="transmembrane region" description="Helical" evidence="3">
    <location>
        <begin position="325"/>
        <end position="345"/>
    </location>
</feature>
<comment type="caution">
    <text evidence="5">The sequence shown here is derived from an EMBL/GenBank/DDBJ whole genome shotgun (WGS) entry which is preliminary data.</text>
</comment>
<dbReference type="InterPro" id="IPR036465">
    <property type="entry name" value="vWFA_dom_sf"/>
</dbReference>
<protein>
    <submittedName>
        <fullName evidence="5">VWA domain-containing protein</fullName>
    </submittedName>
</protein>
<dbReference type="SMART" id="SM00028">
    <property type="entry name" value="TPR"/>
    <property type="match status" value="1"/>
</dbReference>
<dbReference type="Gene3D" id="3.40.50.410">
    <property type="entry name" value="von Willebrand factor, type A domain"/>
    <property type="match status" value="1"/>
</dbReference>
<dbReference type="PANTHER" id="PTHR22550:SF14">
    <property type="entry name" value="VWFA DOMAIN-CONTAINING PROTEIN"/>
    <property type="match status" value="1"/>
</dbReference>
<dbReference type="Proteomes" id="UP001430290">
    <property type="component" value="Unassembled WGS sequence"/>
</dbReference>
<dbReference type="SUPFAM" id="SSF53300">
    <property type="entry name" value="vWA-like"/>
    <property type="match status" value="1"/>
</dbReference>
<dbReference type="PANTHER" id="PTHR22550">
    <property type="entry name" value="SPORE GERMINATION PROTEIN"/>
    <property type="match status" value="1"/>
</dbReference>
<evidence type="ECO:0000256" key="3">
    <source>
        <dbReference type="SAM" id="Phobius"/>
    </source>
</evidence>
<feature type="repeat" description="TPR" evidence="1">
    <location>
        <begin position="392"/>
        <end position="425"/>
    </location>
</feature>
<feature type="transmembrane region" description="Helical" evidence="3">
    <location>
        <begin position="12"/>
        <end position="31"/>
    </location>
</feature>
<dbReference type="SUPFAM" id="SSF48452">
    <property type="entry name" value="TPR-like"/>
    <property type="match status" value="1"/>
</dbReference>
<keyword evidence="6" id="KW-1185">Reference proteome</keyword>
<dbReference type="PROSITE" id="PS50293">
    <property type="entry name" value="TPR_REGION"/>
    <property type="match status" value="1"/>
</dbReference>
<keyword evidence="1" id="KW-0802">TPR repeat</keyword>
<proteinExistence type="predicted"/>
<dbReference type="InterPro" id="IPR019734">
    <property type="entry name" value="TPR_rpt"/>
</dbReference>
<keyword evidence="3" id="KW-1133">Transmembrane helix</keyword>
<gene>
    <name evidence="5" type="ORF">K7B09_09235</name>
</gene>
<keyword evidence="3" id="KW-0472">Membrane</keyword>
<feature type="compositionally biased region" description="Polar residues" evidence="2">
    <location>
        <begin position="516"/>
        <end position="527"/>
    </location>
</feature>
<keyword evidence="3" id="KW-0812">Transmembrane</keyword>
<evidence type="ECO:0000259" key="4">
    <source>
        <dbReference type="PROSITE" id="PS50234"/>
    </source>
</evidence>
<evidence type="ECO:0000256" key="2">
    <source>
        <dbReference type="SAM" id="MobiDB-lite"/>
    </source>
</evidence>
<name>A0ABS7TF83_9GAMM</name>
<reference evidence="5" key="1">
    <citation type="submission" date="2021-09" db="EMBL/GenBank/DDBJ databases">
        <authorList>
            <person name="Wu T."/>
            <person name="Guo S.Z."/>
        </authorList>
    </citation>
    <scope>NUCLEOTIDE SEQUENCE</scope>
    <source>
        <strain evidence="5">RSS-23</strain>
    </source>
</reference>
<dbReference type="InterPro" id="IPR002035">
    <property type="entry name" value="VWF_A"/>
</dbReference>
<dbReference type="PROSITE" id="PS50234">
    <property type="entry name" value="VWFA"/>
    <property type="match status" value="1"/>
</dbReference>
<feature type="compositionally biased region" description="Basic and acidic residues" evidence="2">
    <location>
        <begin position="605"/>
        <end position="617"/>
    </location>
</feature>
<evidence type="ECO:0000313" key="6">
    <source>
        <dbReference type="Proteomes" id="UP001430290"/>
    </source>
</evidence>
<feature type="compositionally biased region" description="Low complexity" evidence="2">
    <location>
        <begin position="528"/>
        <end position="549"/>
    </location>
</feature>
<feature type="domain" description="VWFA" evidence="4">
    <location>
        <begin position="100"/>
        <end position="286"/>
    </location>
</feature>
<dbReference type="InterPro" id="IPR050768">
    <property type="entry name" value="UPF0353/GerABKA_families"/>
</dbReference>
<sequence length="617" mass="67688">MSGWLSTLAQLHFLRPWWLLVLLCVPALLWWQRSRMRQNNVWRDAVDAHLLPHLLEADHPSSKNAWHGRWGVCALVLAMLALAGPSLRKDVRPLWQARMPLVIALDLSSASMATDLPPNRLAQARTKIANLLRARAGGQVALVVFAEDAYTVAPLTSDAANLALFLDALSPDVMPEDGQRPDRAIRWSQQLLQQAGFSRGDILLLTDHARPDDLNAASLARTAGYRVSVLGLGSAQGGVFQSGNGLQRARLDADSLRALASRGGGEYVRLTTDDADLRSLGVLTATGKALATAQGSTVASWRDDGYWLLPIVLLLCLPLFRRGGILVLLLACGVYLPLLSTPAYAQTDVLGKGSLWQRADQMAHARMLQGIAAYDKNDYAQAIATLSTLPSADAQYNLGNALARAGRYDDAIAAYNRALQQQPYMADAQFNKRVVEQAKREQQQQKSRSQDGKQSPRSQGAQQANSQNKPQDSQQGNTQQQQAQNQNVAQGQPQSPKQDGSRQNASQQNASQQNAPSRHQSNTQRSPQPQDAQAQQQANTAQQQRMQQALRDTQNPQRDAAAKLPRKLRVGQPPETSAQREQRLADQATLQRVPDDPGALLRARFQLEARRRRGDGP</sequence>
<dbReference type="SMART" id="SM00327">
    <property type="entry name" value="VWA"/>
    <property type="match status" value="1"/>
</dbReference>
<dbReference type="InterPro" id="IPR011990">
    <property type="entry name" value="TPR-like_helical_dom_sf"/>
</dbReference>
<dbReference type="Gene3D" id="1.25.40.10">
    <property type="entry name" value="Tetratricopeptide repeat domain"/>
    <property type="match status" value="1"/>
</dbReference>
<evidence type="ECO:0000256" key="1">
    <source>
        <dbReference type="PROSITE-ProRule" id="PRU00339"/>
    </source>
</evidence>
<feature type="compositionally biased region" description="Basic and acidic residues" evidence="2">
    <location>
        <begin position="435"/>
        <end position="451"/>
    </location>
</feature>
<feature type="compositionally biased region" description="Polar residues" evidence="2">
    <location>
        <begin position="452"/>
        <end position="469"/>
    </location>
</feature>
<feature type="region of interest" description="Disordered" evidence="2">
    <location>
        <begin position="435"/>
        <end position="617"/>
    </location>
</feature>